<comment type="caution">
    <text evidence="1">The sequence shown here is derived from an EMBL/GenBank/DDBJ whole genome shotgun (WGS) entry which is preliminary data.</text>
</comment>
<dbReference type="AlphaFoldDB" id="A0A0V1M721"/>
<dbReference type="EMBL" id="JYDO01000194">
    <property type="protein sequence ID" value="KRZ67527.1"/>
    <property type="molecule type" value="Genomic_DNA"/>
</dbReference>
<proteinExistence type="predicted"/>
<reference evidence="1 2" key="1">
    <citation type="submission" date="2015-01" db="EMBL/GenBank/DDBJ databases">
        <title>Evolution of Trichinella species and genotypes.</title>
        <authorList>
            <person name="Korhonen P.K."/>
            <person name="Edoardo P."/>
            <person name="Giuseppe L.R."/>
            <person name="Gasser R.B."/>
        </authorList>
    </citation>
    <scope>NUCLEOTIDE SEQUENCE [LARGE SCALE GENOMIC DNA]</scope>
    <source>
        <strain evidence="1">ISS1980</strain>
    </source>
</reference>
<evidence type="ECO:0000313" key="2">
    <source>
        <dbReference type="Proteomes" id="UP000054843"/>
    </source>
</evidence>
<protein>
    <submittedName>
        <fullName evidence="1">Uncharacterized protein</fullName>
    </submittedName>
</protein>
<organism evidence="1 2">
    <name type="scientific">Trichinella papuae</name>
    <dbReference type="NCBI Taxonomy" id="268474"/>
    <lineage>
        <taxon>Eukaryota</taxon>
        <taxon>Metazoa</taxon>
        <taxon>Ecdysozoa</taxon>
        <taxon>Nematoda</taxon>
        <taxon>Enoplea</taxon>
        <taxon>Dorylaimia</taxon>
        <taxon>Trichinellida</taxon>
        <taxon>Trichinellidae</taxon>
        <taxon>Trichinella</taxon>
    </lineage>
</organism>
<keyword evidence="2" id="KW-1185">Reference proteome</keyword>
<accession>A0A0V1M721</accession>
<gene>
    <name evidence="1" type="ORF">T10_2756</name>
</gene>
<name>A0A0V1M721_9BILA</name>
<sequence>MSKEFCYSDPAAMVGDISKQSWIKSKDAEQQLLNRSFESSSTAVKNWSAGSFDQVLNLVALVRESEITVM</sequence>
<dbReference type="Proteomes" id="UP000054843">
    <property type="component" value="Unassembled WGS sequence"/>
</dbReference>
<evidence type="ECO:0000313" key="1">
    <source>
        <dbReference type="EMBL" id="KRZ67527.1"/>
    </source>
</evidence>